<comment type="caution">
    <text evidence="4">The sequence shown here is derived from an EMBL/GenBank/DDBJ whole genome shotgun (WGS) entry which is preliminary data.</text>
</comment>
<feature type="domain" description="Reverse transcriptase Ty1/copia-type" evidence="3">
    <location>
        <begin position="151"/>
        <end position="342"/>
    </location>
</feature>
<name>A0A1Q9C7B5_SYMMI</name>
<dbReference type="EMBL" id="LSRX01001560">
    <property type="protein sequence ID" value="OLP78808.1"/>
    <property type="molecule type" value="Genomic_DNA"/>
</dbReference>
<dbReference type="AlphaFoldDB" id="A0A1Q9C7B5"/>
<dbReference type="InterPro" id="IPR043502">
    <property type="entry name" value="DNA/RNA_pol_sf"/>
</dbReference>
<evidence type="ECO:0000259" key="3">
    <source>
        <dbReference type="Pfam" id="PF07727"/>
    </source>
</evidence>
<keyword evidence="2" id="KW-1133">Transmembrane helix</keyword>
<keyword evidence="2" id="KW-0472">Membrane</keyword>
<dbReference type="SUPFAM" id="SSF56672">
    <property type="entry name" value="DNA/RNA polymerases"/>
    <property type="match status" value="1"/>
</dbReference>
<organism evidence="4 5">
    <name type="scientific">Symbiodinium microadriaticum</name>
    <name type="common">Dinoflagellate</name>
    <name type="synonym">Zooxanthella microadriatica</name>
    <dbReference type="NCBI Taxonomy" id="2951"/>
    <lineage>
        <taxon>Eukaryota</taxon>
        <taxon>Sar</taxon>
        <taxon>Alveolata</taxon>
        <taxon>Dinophyceae</taxon>
        <taxon>Suessiales</taxon>
        <taxon>Symbiodiniaceae</taxon>
        <taxon>Symbiodinium</taxon>
    </lineage>
</organism>
<sequence length="450" mass="49756">MEVGTNEPRGLWLSDAHELCDGDGTSGRDLRRELPDGTVAEGRVVDIKAKVAVFDPKKLHSYVKGEDEENWIIAGFTPLGVETMPPHPTAILSRHGFPLDGTDVEVNDILDDELSVNDSHQGSSTEGGTSDEENVEEKVSPGEAKDIEVEELLRIAVALAVKMRWCIASTDVSNAFTLAPLPKDLMYALTPPTIVVLAGAASPGETWQITRVLYGLREAPRLWGGFRDDRLASARIPYEDKIIVLTATTTDENLWKVTFEGNPEVQGLVLAYVDDFLMLSARGIVKTIYEWLITDWKCTSLEWVEDGSLRFLGMELRVRGEGIHLSQAGYVRDLLRQHGISEDLGGGLTVPCNREWLQDVDSDEEVEAPEEATIKLAQKEKDDPMMVVYSDASYAELYEGCAAVQLGVKEDLPLETSMEFYFVAGISVVAAVGLWEFVKKLIKCDRFFDG</sequence>
<evidence type="ECO:0000256" key="2">
    <source>
        <dbReference type="SAM" id="Phobius"/>
    </source>
</evidence>
<dbReference type="Pfam" id="PF07727">
    <property type="entry name" value="RVT_2"/>
    <property type="match status" value="1"/>
</dbReference>
<evidence type="ECO:0000313" key="5">
    <source>
        <dbReference type="Proteomes" id="UP000186817"/>
    </source>
</evidence>
<dbReference type="OrthoDB" id="422928at2759"/>
<dbReference type="Proteomes" id="UP000186817">
    <property type="component" value="Unassembled WGS sequence"/>
</dbReference>
<keyword evidence="5" id="KW-1185">Reference proteome</keyword>
<feature type="transmembrane region" description="Helical" evidence="2">
    <location>
        <begin position="420"/>
        <end position="438"/>
    </location>
</feature>
<gene>
    <name evidence="4" type="ORF">AK812_SmicGene40985</name>
</gene>
<proteinExistence type="predicted"/>
<evidence type="ECO:0000313" key="4">
    <source>
        <dbReference type="EMBL" id="OLP78808.1"/>
    </source>
</evidence>
<feature type="region of interest" description="Disordered" evidence="1">
    <location>
        <begin position="113"/>
        <end position="142"/>
    </location>
</feature>
<accession>A0A1Q9C7B5</accession>
<protein>
    <recommendedName>
        <fullName evidence="3">Reverse transcriptase Ty1/copia-type domain-containing protein</fullName>
    </recommendedName>
</protein>
<keyword evidence="2" id="KW-0812">Transmembrane</keyword>
<evidence type="ECO:0000256" key="1">
    <source>
        <dbReference type="SAM" id="MobiDB-lite"/>
    </source>
</evidence>
<feature type="compositionally biased region" description="Polar residues" evidence="1">
    <location>
        <begin position="116"/>
        <end position="128"/>
    </location>
</feature>
<dbReference type="InterPro" id="IPR013103">
    <property type="entry name" value="RVT_2"/>
</dbReference>
<reference evidence="4 5" key="1">
    <citation type="submission" date="2016-02" db="EMBL/GenBank/DDBJ databases">
        <title>Genome analysis of coral dinoflagellate symbionts highlights evolutionary adaptations to a symbiotic lifestyle.</title>
        <authorList>
            <person name="Aranda M."/>
            <person name="Li Y."/>
            <person name="Liew Y.J."/>
            <person name="Baumgarten S."/>
            <person name="Simakov O."/>
            <person name="Wilson M."/>
            <person name="Piel J."/>
            <person name="Ashoor H."/>
            <person name="Bougouffa S."/>
            <person name="Bajic V.B."/>
            <person name="Ryu T."/>
            <person name="Ravasi T."/>
            <person name="Bayer T."/>
            <person name="Micklem G."/>
            <person name="Kim H."/>
            <person name="Bhak J."/>
            <person name="Lajeunesse T.C."/>
            <person name="Voolstra C.R."/>
        </authorList>
    </citation>
    <scope>NUCLEOTIDE SEQUENCE [LARGE SCALE GENOMIC DNA]</scope>
    <source>
        <strain evidence="4 5">CCMP2467</strain>
    </source>
</reference>